<sequence length="157" mass="17713">MEEMVFASESMKVMFDSLITYGRRIFEMSMITASLDIKFRGLYPNDYHEGKTNVYLESNNVFFIEKKKLSAFFSTISEPLIRGPVKRGEATFFPGETAKRVRSEALLPLVYEKNLIGVLAFGSAKPGHFQDGQGPLFLKRLSRAISLKMAIFHASNG</sequence>
<accession>A0A3B1C9J4</accession>
<proteinExistence type="predicted"/>
<dbReference type="Gene3D" id="3.30.450.40">
    <property type="match status" value="1"/>
</dbReference>
<dbReference type="SUPFAM" id="SSF55781">
    <property type="entry name" value="GAF domain-like"/>
    <property type="match status" value="1"/>
</dbReference>
<evidence type="ECO:0000313" key="1">
    <source>
        <dbReference type="EMBL" id="VAX23331.1"/>
    </source>
</evidence>
<protein>
    <recommendedName>
        <fullName evidence="2">GAF domain-containing protein</fullName>
    </recommendedName>
</protein>
<dbReference type="InterPro" id="IPR029016">
    <property type="entry name" value="GAF-like_dom_sf"/>
</dbReference>
<dbReference type="InterPro" id="IPR007435">
    <property type="entry name" value="DUF484"/>
</dbReference>
<evidence type="ECO:0008006" key="2">
    <source>
        <dbReference type="Google" id="ProtNLM"/>
    </source>
</evidence>
<reference evidence="1" key="1">
    <citation type="submission" date="2018-06" db="EMBL/GenBank/DDBJ databases">
        <authorList>
            <person name="Zhirakovskaya E."/>
        </authorList>
    </citation>
    <scope>NUCLEOTIDE SEQUENCE</scope>
</reference>
<dbReference type="EMBL" id="UOGC01000150">
    <property type="protein sequence ID" value="VAX23331.1"/>
    <property type="molecule type" value="Genomic_DNA"/>
</dbReference>
<dbReference type="Pfam" id="PF04340">
    <property type="entry name" value="DUF484"/>
    <property type="match status" value="1"/>
</dbReference>
<gene>
    <name evidence="1" type="ORF">MNBD_NITROSPINAE01-1152</name>
</gene>
<dbReference type="AlphaFoldDB" id="A0A3B1C9J4"/>
<organism evidence="1">
    <name type="scientific">hydrothermal vent metagenome</name>
    <dbReference type="NCBI Taxonomy" id="652676"/>
    <lineage>
        <taxon>unclassified sequences</taxon>
        <taxon>metagenomes</taxon>
        <taxon>ecological metagenomes</taxon>
    </lineage>
</organism>
<name>A0A3B1C9J4_9ZZZZ</name>